<dbReference type="InParanoid" id="A0A5J5EU30"/>
<dbReference type="EMBL" id="VXIS01000113">
    <property type="protein sequence ID" value="KAA8903989.1"/>
    <property type="molecule type" value="Genomic_DNA"/>
</dbReference>
<accession>A0A5J5EU30</accession>
<proteinExistence type="predicted"/>
<feature type="region of interest" description="Disordered" evidence="1">
    <location>
        <begin position="211"/>
        <end position="321"/>
    </location>
</feature>
<organism evidence="2 3">
    <name type="scientific">Sphaerosporella brunnea</name>
    <dbReference type="NCBI Taxonomy" id="1250544"/>
    <lineage>
        <taxon>Eukaryota</taxon>
        <taxon>Fungi</taxon>
        <taxon>Dikarya</taxon>
        <taxon>Ascomycota</taxon>
        <taxon>Pezizomycotina</taxon>
        <taxon>Pezizomycetes</taxon>
        <taxon>Pezizales</taxon>
        <taxon>Pyronemataceae</taxon>
        <taxon>Sphaerosporella</taxon>
    </lineage>
</organism>
<protein>
    <submittedName>
        <fullName evidence="2">Uncharacterized protein</fullName>
    </submittedName>
</protein>
<sequence>MATLTNAHWLRPPDPQQWGSYTTTPAPTVAVAYSTDPAQHFEQSPGPSDARYHFPPQPPPALDSLRPSTATLPQGSQEYERHQHSIPYEADQGRPSPWPSPENHPQHRPCPPGSRQPAPLSEGSYMPAGSSGHAAPTAFASIPHQSESPLPFTEEELWHLWRVQQEFDGGQLRIPEEEQRRRFQEFKLFFWSLWRKQQEKGQGQVAVEGRATVPARPNLDQTVLAPPPPPPPPPPPATPKRKRDAVQDQYHEQNIQTPAKKLQIRMARTKRFPQRVEPQNPKPSKGPSLRTPKATRKKTPRRVLPTPRPPSPILNYNPLPQPAAKDTIQVVIPQRNQPKAPASVLASPPRSLQHAYLPPGAELDQLEFVLALQQARKQNPYNSALPRDFSDAPCEMEPSFDSELEVSLQERAGVRWLFLGEREGWRVTLRP</sequence>
<reference evidence="2 3" key="1">
    <citation type="submission" date="2019-09" db="EMBL/GenBank/DDBJ databases">
        <title>Draft genome of the ectomycorrhizal ascomycete Sphaerosporella brunnea.</title>
        <authorList>
            <consortium name="DOE Joint Genome Institute"/>
            <person name="Benucci G.M."/>
            <person name="Marozzi G."/>
            <person name="Antonielli L."/>
            <person name="Sanchez S."/>
            <person name="Marco P."/>
            <person name="Wang X."/>
            <person name="Falini L.B."/>
            <person name="Barry K."/>
            <person name="Haridas S."/>
            <person name="Lipzen A."/>
            <person name="Labutti K."/>
            <person name="Grigoriev I.V."/>
            <person name="Murat C."/>
            <person name="Martin F."/>
            <person name="Albertini E."/>
            <person name="Donnini D."/>
            <person name="Bonito G."/>
        </authorList>
    </citation>
    <scope>NUCLEOTIDE SEQUENCE [LARGE SCALE GENOMIC DNA]</scope>
    <source>
        <strain evidence="2 3">Sb_GMNB300</strain>
    </source>
</reference>
<feature type="region of interest" description="Disordered" evidence="1">
    <location>
        <begin position="35"/>
        <end position="150"/>
    </location>
</feature>
<evidence type="ECO:0000313" key="3">
    <source>
        <dbReference type="Proteomes" id="UP000326924"/>
    </source>
</evidence>
<gene>
    <name evidence="2" type="ORF">FN846DRAFT_907955</name>
</gene>
<keyword evidence="3" id="KW-1185">Reference proteome</keyword>
<feature type="compositionally biased region" description="Pro residues" evidence="1">
    <location>
        <begin position="96"/>
        <end position="114"/>
    </location>
</feature>
<feature type="compositionally biased region" description="Polar residues" evidence="1">
    <location>
        <begin position="66"/>
        <end position="77"/>
    </location>
</feature>
<evidence type="ECO:0000256" key="1">
    <source>
        <dbReference type="SAM" id="MobiDB-lite"/>
    </source>
</evidence>
<feature type="region of interest" description="Disordered" evidence="1">
    <location>
        <begin position="1"/>
        <end position="23"/>
    </location>
</feature>
<name>A0A5J5EU30_9PEZI</name>
<feature type="compositionally biased region" description="Pro residues" evidence="1">
    <location>
        <begin position="225"/>
        <end position="238"/>
    </location>
</feature>
<evidence type="ECO:0000313" key="2">
    <source>
        <dbReference type="EMBL" id="KAA8903989.1"/>
    </source>
</evidence>
<dbReference type="Proteomes" id="UP000326924">
    <property type="component" value="Unassembled WGS sequence"/>
</dbReference>
<dbReference type="AlphaFoldDB" id="A0A5J5EU30"/>
<comment type="caution">
    <text evidence="2">The sequence shown here is derived from an EMBL/GenBank/DDBJ whole genome shotgun (WGS) entry which is preliminary data.</text>
</comment>